<sequence length="216" mass="23070">MESSGASSMVRREARRQPIGDTPAIQLAAGRWWCLAAIDATVNRLLPTTSRHVSPSSRAITSTSFPSLLGCGRSIVWIAPLHLAGGARSTRRGVPVSRSAQGAGATCSTALRQAKRCRPACRTVASMRFQQFEVCCASSMPLVGLTQIVWRGKAKRIRTGPGPSPAEFRGFPPAPDLGLDFHPSSPSCRSRATRCDRCKTRRPLHTSCASAALTNG</sequence>
<organism evidence="1 2">
    <name type="scientific">Neohortaea acidophila</name>
    <dbReference type="NCBI Taxonomy" id="245834"/>
    <lineage>
        <taxon>Eukaryota</taxon>
        <taxon>Fungi</taxon>
        <taxon>Dikarya</taxon>
        <taxon>Ascomycota</taxon>
        <taxon>Pezizomycotina</taxon>
        <taxon>Dothideomycetes</taxon>
        <taxon>Dothideomycetidae</taxon>
        <taxon>Mycosphaerellales</taxon>
        <taxon>Teratosphaeriaceae</taxon>
        <taxon>Neohortaea</taxon>
    </lineage>
</organism>
<dbReference type="Proteomes" id="UP000799767">
    <property type="component" value="Unassembled WGS sequence"/>
</dbReference>
<proteinExistence type="predicted"/>
<reference evidence="1" key="1">
    <citation type="journal article" date="2020" name="Stud. Mycol.">
        <title>101 Dothideomycetes genomes: a test case for predicting lifestyles and emergence of pathogens.</title>
        <authorList>
            <person name="Haridas S."/>
            <person name="Albert R."/>
            <person name="Binder M."/>
            <person name="Bloem J."/>
            <person name="Labutti K."/>
            <person name="Salamov A."/>
            <person name="Andreopoulos B."/>
            <person name="Baker S."/>
            <person name="Barry K."/>
            <person name="Bills G."/>
            <person name="Bluhm B."/>
            <person name="Cannon C."/>
            <person name="Castanera R."/>
            <person name="Culley D."/>
            <person name="Daum C."/>
            <person name="Ezra D."/>
            <person name="Gonzalez J."/>
            <person name="Henrissat B."/>
            <person name="Kuo A."/>
            <person name="Liang C."/>
            <person name="Lipzen A."/>
            <person name="Lutzoni F."/>
            <person name="Magnuson J."/>
            <person name="Mondo S."/>
            <person name="Nolan M."/>
            <person name="Ohm R."/>
            <person name="Pangilinan J."/>
            <person name="Park H.-J."/>
            <person name="Ramirez L."/>
            <person name="Alfaro M."/>
            <person name="Sun H."/>
            <person name="Tritt A."/>
            <person name="Yoshinaga Y."/>
            <person name="Zwiers L.-H."/>
            <person name="Turgeon B."/>
            <person name="Goodwin S."/>
            <person name="Spatafora J."/>
            <person name="Crous P."/>
            <person name="Grigoriev I."/>
        </authorList>
    </citation>
    <scope>NUCLEOTIDE SEQUENCE</scope>
    <source>
        <strain evidence="1">CBS 113389</strain>
    </source>
</reference>
<dbReference type="RefSeq" id="XP_033593552.1">
    <property type="nucleotide sequence ID" value="XM_033738567.1"/>
</dbReference>
<keyword evidence="2" id="KW-1185">Reference proteome</keyword>
<evidence type="ECO:0000313" key="1">
    <source>
        <dbReference type="EMBL" id="KAF2486983.1"/>
    </source>
</evidence>
<accession>A0A6A6Q5S0</accession>
<dbReference type="EMBL" id="MU001631">
    <property type="protein sequence ID" value="KAF2486983.1"/>
    <property type="molecule type" value="Genomic_DNA"/>
</dbReference>
<name>A0A6A6Q5S0_9PEZI</name>
<dbReference type="GeneID" id="54479569"/>
<evidence type="ECO:0000313" key="2">
    <source>
        <dbReference type="Proteomes" id="UP000799767"/>
    </source>
</evidence>
<gene>
    <name evidence="1" type="ORF">BDY17DRAFT_626</name>
</gene>
<dbReference type="AlphaFoldDB" id="A0A6A6Q5S0"/>
<protein>
    <submittedName>
        <fullName evidence="1">Uncharacterized protein</fullName>
    </submittedName>
</protein>